<dbReference type="AlphaFoldDB" id="W8X865"/>
<dbReference type="SUPFAM" id="SSF53474">
    <property type="entry name" value="alpha/beta-Hydrolases"/>
    <property type="match status" value="1"/>
</dbReference>
<dbReference type="EMBL" id="HG916765">
    <property type="protein sequence ID" value="CDM22535.1"/>
    <property type="molecule type" value="Genomic_DNA"/>
</dbReference>
<dbReference type="HOGENOM" id="CLU_876296_0_0_4"/>
<evidence type="ECO:0000313" key="4">
    <source>
        <dbReference type="EMBL" id="CDM22535.1"/>
    </source>
</evidence>
<accession>W8X865</accession>
<evidence type="ECO:0000256" key="3">
    <source>
        <dbReference type="SAM" id="MobiDB-lite"/>
    </source>
</evidence>
<reference evidence="4" key="1">
    <citation type="journal article" date="2014" name="BMC Microbiol.">
        <title>The oxygen-independent metabolism of cyclic monoterpenes in Castellaniella defragrans 65Phen.</title>
        <authorList>
            <person name="Petasch J."/>
            <person name="Disch E.M."/>
            <person name="Markert S."/>
            <person name="Becher D."/>
            <person name="Schweder T."/>
            <person name="Huttel B."/>
            <person name="Reinhardt R."/>
            <person name="Harder J."/>
        </authorList>
    </citation>
    <scope>NUCLEOTIDE SEQUENCE [LARGE SCALE GENOMIC DNA]</scope>
    <source>
        <strain evidence="4">65Phen</strain>
    </source>
</reference>
<comment type="similarity">
    <text evidence="1">Belongs to the esterase D family.</text>
</comment>
<protein>
    <submittedName>
        <fullName evidence="4">IroE protein</fullName>
    </submittedName>
</protein>
<dbReference type="Pfam" id="PF00756">
    <property type="entry name" value="Esterase"/>
    <property type="match status" value="1"/>
</dbReference>
<evidence type="ECO:0000313" key="5">
    <source>
        <dbReference type="Proteomes" id="UP000019805"/>
    </source>
</evidence>
<dbReference type="Proteomes" id="UP000019805">
    <property type="component" value="Chromosome"/>
</dbReference>
<evidence type="ECO:0000256" key="2">
    <source>
        <dbReference type="ARBA" id="ARBA00022801"/>
    </source>
</evidence>
<feature type="compositionally biased region" description="Low complexity" evidence="3">
    <location>
        <begin position="198"/>
        <end position="218"/>
    </location>
</feature>
<dbReference type="Gene3D" id="3.40.50.1820">
    <property type="entry name" value="alpha/beta hydrolase"/>
    <property type="match status" value="1"/>
</dbReference>
<name>W8X865_CASD6</name>
<dbReference type="eggNOG" id="COG2819">
    <property type="taxonomic scope" value="Bacteria"/>
</dbReference>
<evidence type="ECO:0000256" key="1">
    <source>
        <dbReference type="ARBA" id="ARBA00005622"/>
    </source>
</evidence>
<keyword evidence="2" id="KW-0378">Hydrolase</keyword>
<dbReference type="PANTHER" id="PTHR40841">
    <property type="entry name" value="SIDEROPHORE TRIACETYLFUSARININE C ESTERASE"/>
    <property type="match status" value="1"/>
</dbReference>
<sequence>MSLRATVLAAGAPGARRLRLHVPAGAPPPRGWPLLVLLDGDWVWPLDPPTGHESACAVLIPGHGGMHGPVLPRLSRQGGPAQAGLQTQALARRALDFTPPAPDGGRWPDPRRPEWQCGGADAFLDALLGPMLDWAGAQAPLDPRRLCLYGHSYGGLCALYALVRHPGRFAHTICASPSLWWRDGRIEALLDGLPRSLPADPAQAPGGPASPGDAVSPAPGGPDGAGPSTPRPHPAAPRVRLTLMAGTDERWYPRPLDPTRPRRPADGIPTLPRLEALLDRLAGIPWLDCALERLDGTHHGDALRASARRAMALAAAT</sequence>
<dbReference type="KEGG" id="cdn:BN940_00271"/>
<organism evidence="4 5">
    <name type="scientific">Castellaniella defragrans (strain DSM 12143 / CCUG 39792 / 65Phen)</name>
    <name type="common">Alcaligenes defragrans</name>
    <dbReference type="NCBI Taxonomy" id="1437824"/>
    <lineage>
        <taxon>Bacteria</taxon>
        <taxon>Pseudomonadati</taxon>
        <taxon>Pseudomonadota</taxon>
        <taxon>Betaproteobacteria</taxon>
        <taxon>Burkholderiales</taxon>
        <taxon>Alcaligenaceae</taxon>
        <taxon>Castellaniella</taxon>
    </lineage>
</organism>
<dbReference type="OrthoDB" id="9784036at2"/>
<gene>
    <name evidence="4" type="ORF">BN940_00271</name>
</gene>
<dbReference type="PATRIC" id="fig|1437824.5.peg.56"/>
<feature type="region of interest" description="Disordered" evidence="3">
    <location>
        <begin position="196"/>
        <end position="236"/>
    </location>
</feature>
<proteinExistence type="inferred from homology"/>
<dbReference type="STRING" id="1437824.BN940_00271"/>
<dbReference type="GO" id="GO:0016788">
    <property type="term" value="F:hydrolase activity, acting on ester bonds"/>
    <property type="evidence" value="ECO:0007669"/>
    <property type="project" value="TreeGrafter"/>
</dbReference>
<dbReference type="InterPro" id="IPR052558">
    <property type="entry name" value="Siderophore_Hydrolase_D"/>
</dbReference>
<dbReference type="InterPro" id="IPR000801">
    <property type="entry name" value="Esterase-like"/>
</dbReference>
<dbReference type="InterPro" id="IPR029058">
    <property type="entry name" value="AB_hydrolase_fold"/>
</dbReference>
<keyword evidence="5" id="KW-1185">Reference proteome</keyword>
<dbReference type="RefSeq" id="WP_052355491.1">
    <property type="nucleotide sequence ID" value="NZ_HG916765.1"/>
</dbReference>
<dbReference type="PANTHER" id="PTHR40841:SF2">
    <property type="entry name" value="SIDEROPHORE-DEGRADING ESTERASE (EUROFUNG)"/>
    <property type="match status" value="1"/>
</dbReference>